<accession>A0A1Y0Y825</accession>
<evidence type="ECO:0000313" key="1">
    <source>
        <dbReference type="EMBL" id="ARW47145.1"/>
    </source>
</evidence>
<sequence>MPRLQLCADGRSPGLRFFGCGTPSRKGLFQWASALRRACTSMPLTVAGTAREYRKTIAGNGAGTRFPFHSPWGKPSCGVVYRLGVACQQKHAPVWRLALGFTREALRLGANNLLLIIQFLLELPFCLVVNLTARCHIPHGLPFGPQQLQAQRQFHTRMA</sequence>
<protein>
    <submittedName>
        <fullName evidence="1">Uncharacterized protein</fullName>
    </submittedName>
</protein>
<proteinExistence type="predicted"/>
<evidence type="ECO:0000313" key="2">
    <source>
        <dbReference type="Proteomes" id="UP000196205"/>
    </source>
</evidence>
<dbReference type="Proteomes" id="UP000196205">
    <property type="component" value="Chromosome"/>
</dbReference>
<gene>
    <name evidence="1" type="ORF">S1001342_00788</name>
</gene>
<name>A0A1Y0Y825_ACEPA</name>
<dbReference type="EMBL" id="CP021509">
    <property type="protein sequence ID" value="ARW47145.1"/>
    <property type="molecule type" value="Genomic_DNA"/>
</dbReference>
<organism evidence="1 2">
    <name type="scientific">Acetobacter pasteurianus subsp. pasteurianus</name>
    <dbReference type="NCBI Taxonomy" id="481145"/>
    <lineage>
        <taxon>Bacteria</taxon>
        <taxon>Pseudomonadati</taxon>
        <taxon>Pseudomonadota</taxon>
        <taxon>Alphaproteobacteria</taxon>
        <taxon>Acetobacterales</taxon>
        <taxon>Acetobacteraceae</taxon>
        <taxon>Acetobacter</taxon>
    </lineage>
</organism>
<dbReference type="AlphaFoldDB" id="A0A1Y0Y825"/>
<reference evidence="1 2" key="1">
    <citation type="submission" date="2017-05" db="EMBL/GenBank/DDBJ databases">
        <title>Genome sequence of Acetobacter pasteurianus subsp. pasteurianus strain SRCM101342.</title>
        <authorList>
            <person name="Cho S.H."/>
        </authorList>
    </citation>
    <scope>NUCLEOTIDE SEQUENCE [LARGE SCALE GENOMIC DNA]</scope>
    <source>
        <strain evidence="1 2">SRCM101342</strain>
    </source>
</reference>